<feature type="transmembrane region" description="Helical" evidence="2">
    <location>
        <begin position="357"/>
        <end position="377"/>
    </location>
</feature>
<organism evidence="3 4">
    <name type="scientific">Aspergillus wentii DTO 134E9</name>
    <dbReference type="NCBI Taxonomy" id="1073089"/>
    <lineage>
        <taxon>Eukaryota</taxon>
        <taxon>Fungi</taxon>
        <taxon>Dikarya</taxon>
        <taxon>Ascomycota</taxon>
        <taxon>Pezizomycotina</taxon>
        <taxon>Eurotiomycetes</taxon>
        <taxon>Eurotiomycetidae</taxon>
        <taxon>Eurotiales</taxon>
        <taxon>Aspergillaceae</taxon>
        <taxon>Aspergillus</taxon>
        <taxon>Aspergillus subgen. Cremei</taxon>
    </lineage>
</organism>
<dbReference type="GeneID" id="63754250"/>
<dbReference type="Proteomes" id="UP000184383">
    <property type="component" value="Unassembled WGS sequence"/>
</dbReference>
<feature type="transmembrane region" description="Helical" evidence="2">
    <location>
        <begin position="152"/>
        <end position="175"/>
    </location>
</feature>
<dbReference type="PANTHER" id="PTHR37544">
    <property type="entry name" value="SPRAY-RELATED"/>
    <property type="match status" value="1"/>
</dbReference>
<keyword evidence="2" id="KW-1133">Transmembrane helix</keyword>
<evidence type="ECO:0000313" key="3">
    <source>
        <dbReference type="EMBL" id="OJJ37012.1"/>
    </source>
</evidence>
<proteinExistence type="predicted"/>
<dbReference type="Pfam" id="PF11915">
    <property type="entry name" value="DUF3433"/>
    <property type="match status" value="2"/>
</dbReference>
<feature type="transmembrane region" description="Helical" evidence="2">
    <location>
        <begin position="320"/>
        <end position="337"/>
    </location>
</feature>
<keyword evidence="4" id="KW-1185">Reference proteome</keyword>
<dbReference type="EMBL" id="KV878211">
    <property type="protein sequence ID" value="OJJ37012.1"/>
    <property type="molecule type" value="Genomic_DNA"/>
</dbReference>
<dbReference type="OrthoDB" id="5332281at2759"/>
<dbReference type="RefSeq" id="XP_040690688.1">
    <property type="nucleotide sequence ID" value="XM_040838402.1"/>
</dbReference>
<dbReference type="PANTHER" id="PTHR37544:SF1">
    <property type="entry name" value="PHOSPHORIBOSYLAMINOIMIDAZOLE-SUCCINOCARBOXAMIDE SYNTHASE"/>
    <property type="match status" value="1"/>
</dbReference>
<feature type="transmembrane region" description="Helical" evidence="2">
    <location>
        <begin position="87"/>
        <end position="104"/>
    </location>
</feature>
<feature type="region of interest" description="Disordered" evidence="1">
    <location>
        <begin position="855"/>
        <end position="880"/>
    </location>
</feature>
<protein>
    <submittedName>
        <fullName evidence="3">Uncharacterized protein</fullName>
    </submittedName>
</protein>
<accession>A0A1L9RQ38</accession>
<name>A0A1L9RQ38_ASPWE</name>
<evidence type="ECO:0000256" key="2">
    <source>
        <dbReference type="SAM" id="Phobius"/>
    </source>
</evidence>
<sequence>MVVLRVYVPIIFSRLYLTEVVKRTSGKTPSPSETLSVDEWRPFYLRRRLLAGYTVIFCVILASLETVNQVSRSRHGIVSSNESRHYLWTYGPTAILSLIAAIWARTEHQSKQSIPWQAMLDKPTDASKSVLLDYVSMAQIFALPKALRNGNYIVASTVTASLLFRLLVIFSTGLLSLQQALVDNSASESNGTGVLNENRLLVENLSLRGMEACVAVMIVLVMVMILLTSRNAISPQNAGSLSSMASILARSQEFTYSLRGTGAAPLNVVQDSLMGGLYSSHSGPDGFAVRVNEDPRGKIAPIREYAAHIWRPFPRMSARVVIFILLVLVIAALESVLQVSQKNNGLGDVDTGGYIHFVWTLVPAVIMVSIAMTLSCIDFNTRCLAPYAQLRQKTGTLFHRSMTVDLLDTISILNVFKSIRLREWAVLATTVMTLIGSFLTIVASGLYSAIQVPQITPVTFQQDTLFTGNLSALGDRRNGGTQMAGLVLWDNLTYPQWTYEELAFPELTMDANVDNSSLSSVGMIVPAARANLTCRLYASSEMQSNFSRNQHYDDSFFTGTPGDWNVNINLTQEYCPSALGDFNEATVITVHNIEPNTYFGMTLTSYTSGMYKAPDLCSNITYVWGHVGESSVDQIALLTCNETAEMVDTTVRFQLPDLDIDQENPPVPDESTVQPYDIYRGVNTFDWKKLPNISTSESLDTFFQAAVYGKYAIPIETFGSEADNNRVADAVKHTHRIIEAQYYANYTRISAENSSLPLLTGNATRPDHWRLVQDAASTRVLEALLAAMVILGVLATVLMNTDHVLPKNPCSIAAVASLFADSNILEQYEDVPRNEKQQEGMFAKSRFYLGWEDDADESTTGHKDSDRSTIYARDSEGRAA</sequence>
<dbReference type="AlphaFoldDB" id="A0A1L9RQ38"/>
<dbReference type="STRING" id="1073089.A0A1L9RQ38"/>
<feature type="transmembrane region" description="Helical" evidence="2">
    <location>
        <begin position="205"/>
        <end position="227"/>
    </location>
</feature>
<feature type="compositionally biased region" description="Basic and acidic residues" evidence="1">
    <location>
        <begin position="859"/>
        <end position="880"/>
    </location>
</feature>
<dbReference type="VEuPathDB" id="FungiDB:ASPWEDRAFT_58709"/>
<dbReference type="InterPro" id="IPR021840">
    <property type="entry name" value="DUF3433"/>
</dbReference>
<keyword evidence="2" id="KW-0472">Membrane</keyword>
<keyword evidence="2" id="KW-0812">Transmembrane</keyword>
<feature type="transmembrane region" description="Helical" evidence="2">
    <location>
        <begin position="424"/>
        <end position="447"/>
    </location>
</feature>
<feature type="transmembrane region" description="Helical" evidence="2">
    <location>
        <begin position="49"/>
        <end position="67"/>
    </location>
</feature>
<evidence type="ECO:0000313" key="4">
    <source>
        <dbReference type="Proteomes" id="UP000184383"/>
    </source>
</evidence>
<evidence type="ECO:0000256" key="1">
    <source>
        <dbReference type="SAM" id="MobiDB-lite"/>
    </source>
</evidence>
<reference evidence="4" key="1">
    <citation type="journal article" date="2017" name="Genome Biol.">
        <title>Comparative genomics reveals high biological diversity and specific adaptations in the industrially and medically important fungal genus Aspergillus.</title>
        <authorList>
            <person name="de Vries R.P."/>
            <person name="Riley R."/>
            <person name="Wiebenga A."/>
            <person name="Aguilar-Osorio G."/>
            <person name="Amillis S."/>
            <person name="Uchima C.A."/>
            <person name="Anderluh G."/>
            <person name="Asadollahi M."/>
            <person name="Askin M."/>
            <person name="Barry K."/>
            <person name="Battaglia E."/>
            <person name="Bayram O."/>
            <person name="Benocci T."/>
            <person name="Braus-Stromeyer S.A."/>
            <person name="Caldana C."/>
            <person name="Canovas D."/>
            <person name="Cerqueira G.C."/>
            <person name="Chen F."/>
            <person name="Chen W."/>
            <person name="Choi C."/>
            <person name="Clum A."/>
            <person name="Dos Santos R.A."/>
            <person name="Damasio A.R."/>
            <person name="Diallinas G."/>
            <person name="Emri T."/>
            <person name="Fekete E."/>
            <person name="Flipphi M."/>
            <person name="Freyberg S."/>
            <person name="Gallo A."/>
            <person name="Gournas C."/>
            <person name="Habgood R."/>
            <person name="Hainaut M."/>
            <person name="Harispe M.L."/>
            <person name="Henrissat B."/>
            <person name="Hilden K.S."/>
            <person name="Hope R."/>
            <person name="Hossain A."/>
            <person name="Karabika E."/>
            <person name="Karaffa L."/>
            <person name="Karanyi Z."/>
            <person name="Krasevec N."/>
            <person name="Kuo A."/>
            <person name="Kusch H."/>
            <person name="LaButti K."/>
            <person name="Lagendijk E.L."/>
            <person name="Lapidus A."/>
            <person name="Levasseur A."/>
            <person name="Lindquist E."/>
            <person name="Lipzen A."/>
            <person name="Logrieco A.F."/>
            <person name="MacCabe A."/>
            <person name="Maekelae M.R."/>
            <person name="Malavazi I."/>
            <person name="Melin P."/>
            <person name="Meyer V."/>
            <person name="Mielnichuk N."/>
            <person name="Miskei M."/>
            <person name="Molnar A.P."/>
            <person name="Mule G."/>
            <person name="Ngan C.Y."/>
            <person name="Orejas M."/>
            <person name="Orosz E."/>
            <person name="Ouedraogo J.P."/>
            <person name="Overkamp K.M."/>
            <person name="Park H.-S."/>
            <person name="Perrone G."/>
            <person name="Piumi F."/>
            <person name="Punt P.J."/>
            <person name="Ram A.F."/>
            <person name="Ramon A."/>
            <person name="Rauscher S."/>
            <person name="Record E."/>
            <person name="Riano-Pachon D.M."/>
            <person name="Robert V."/>
            <person name="Roehrig J."/>
            <person name="Ruller R."/>
            <person name="Salamov A."/>
            <person name="Salih N.S."/>
            <person name="Samson R.A."/>
            <person name="Sandor E."/>
            <person name="Sanguinetti M."/>
            <person name="Schuetze T."/>
            <person name="Sepcic K."/>
            <person name="Shelest E."/>
            <person name="Sherlock G."/>
            <person name="Sophianopoulou V."/>
            <person name="Squina F.M."/>
            <person name="Sun H."/>
            <person name="Susca A."/>
            <person name="Todd R.B."/>
            <person name="Tsang A."/>
            <person name="Unkles S.E."/>
            <person name="van de Wiele N."/>
            <person name="van Rossen-Uffink D."/>
            <person name="Oliveira J.V."/>
            <person name="Vesth T.C."/>
            <person name="Visser J."/>
            <person name="Yu J.-H."/>
            <person name="Zhou M."/>
            <person name="Andersen M.R."/>
            <person name="Archer D.B."/>
            <person name="Baker S.E."/>
            <person name="Benoit I."/>
            <person name="Brakhage A.A."/>
            <person name="Braus G.H."/>
            <person name="Fischer R."/>
            <person name="Frisvad J.C."/>
            <person name="Goldman G.H."/>
            <person name="Houbraken J."/>
            <person name="Oakley B."/>
            <person name="Pocsi I."/>
            <person name="Scazzocchio C."/>
            <person name="Seiboth B."/>
            <person name="vanKuyk P.A."/>
            <person name="Wortman J."/>
            <person name="Dyer P.S."/>
            <person name="Grigoriev I.V."/>
        </authorList>
    </citation>
    <scope>NUCLEOTIDE SEQUENCE [LARGE SCALE GENOMIC DNA]</scope>
    <source>
        <strain evidence="4">DTO 134E9</strain>
    </source>
</reference>
<gene>
    <name evidence="3" type="ORF">ASPWEDRAFT_58709</name>
</gene>